<dbReference type="HOGENOM" id="CLU_1882756_0_0_0"/>
<organism evidence="2 3">
    <name type="scientific">Fusobacterium vincentii 4_1_13</name>
    <dbReference type="NCBI Taxonomy" id="469606"/>
    <lineage>
        <taxon>Bacteria</taxon>
        <taxon>Fusobacteriati</taxon>
        <taxon>Fusobacteriota</taxon>
        <taxon>Fusobacteriia</taxon>
        <taxon>Fusobacteriales</taxon>
        <taxon>Fusobacteriaceae</taxon>
        <taxon>Fusobacterium</taxon>
    </lineage>
</organism>
<reference evidence="2 3" key="1">
    <citation type="submission" date="2011-10" db="EMBL/GenBank/DDBJ databases">
        <title>The Genome Sequence of Fusobacterium sp. 4_1_13.</title>
        <authorList>
            <consortium name="The Broad Institute Genome Sequencing Platform"/>
            <person name="Earl A."/>
            <person name="Ward D."/>
            <person name="Feldgarden M."/>
            <person name="Gevers D."/>
            <person name="Strauss J."/>
            <person name="Ambrose C."/>
            <person name="Allen-Vercoe E."/>
            <person name="Young S.K."/>
            <person name="Zeng Q."/>
            <person name="Gargeya S."/>
            <person name="Fitzgerald M."/>
            <person name="Haas B."/>
            <person name="Abouelleil A."/>
            <person name="Alvarado L."/>
            <person name="Arachchi H.M."/>
            <person name="Berlin A."/>
            <person name="Brown A."/>
            <person name="Chapman S.B."/>
            <person name="Chen Z."/>
            <person name="Dunbar C."/>
            <person name="Freedman E."/>
            <person name="Gearin G."/>
            <person name="Goldberg J."/>
            <person name="Griggs A."/>
            <person name="Gujja S."/>
            <person name="Heiman D."/>
            <person name="Howarth C."/>
            <person name="Larson L."/>
            <person name="Lui A."/>
            <person name="MacDonald P.J."/>
            <person name="Montmayeur A."/>
            <person name="Murphy C."/>
            <person name="Neiman D."/>
            <person name="Pearson M."/>
            <person name="Priest M."/>
            <person name="Roberts A."/>
            <person name="Saif S."/>
            <person name="Shea T."/>
            <person name="Shenoy N."/>
            <person name="Sisk P."/>
            <person name="Stolte C."/>
            <person name="Sykes S."/>
            <person name="Wortman J."/>
            <person name="Nusbaum C."/>
            <person name="Birren B."/>
        </authorList>
    </citation>
    <scope>NUCLEOTIDE SEQUENCE [LARGE SCALE GENOMIC DNA]</scope>
    <source>
        <strain evidence="2 3">4_1_13</strain>
    </source>
</reference>
<feature type="transmembrane region" description="Helical" evidence="1">
    <location>
        <begin position="79"/>
        <end position="95"/>
    </location>
</feature>
<protein>
    <submittedName>
        <fullName evidence="2">Uncharacterized protein</fullName>
    </submittedName>
</protein>
<dbReference type="RefSeq" id="WP_005909728.1">
    <property type="nucleotide sequence ID" value="NZ_KQ235737.1"/>
</dbReference>
<comment type="caution">
    <text evidence="2">The sequence shown here is derived from an EMBL/GenBank/DDBJ whole genome shotgun (WGS) entry which is preliminary data.</text>
</comment>
<gene>
    <name evidence="2" type="ORF">FSCG_01329</name>
</gene>
<evidence type="ECO:0000256" key="1">
    <source>
        <dbReference type="SAM" id="Phobius"/>
    </source>
</evidence>
<feature type="transmembrane region" description="Helical" evidence="1">
    <location>
        <begin position="107"/>
        <end position="127"/>
    </location>
</feature>
<keyword evidence="1" id="KW-0472">Membrane</keyword>
<keyword evidence="1" id="KW-1133">Transmembrane helix</keyword>
<proteinExistence type="predicted"/>
<keyword evidence="1" id="KW-0812">Transmembrane</keyword>
<dbReference type="Proteomes" id="UP000004925">
    <property type="component" value="Unassembled WGS sequence"/>
</dbReference>
<evidence type="ECO:0000313" key="3">
    <source>
        <dbReference type="Proteomes" id="UP000004925"/>
    </source>
</evidence>
<evidence type="ECO:0000313" key="2">
    <source>
        <dbReference type="EMBL" id="EEO40616.1"/>
    </source>
</evidence>
<feature type="transmembrane region" description="Helical" evidence="1">
    <location>
        <begin position="57"/>
        <end position="73"/>
    </location>
</feature>
<sequence>MKKIFKSLYNFFLKDRIKYWKEDFNRAKTVFIEAKNDIKASSSGRINVYKTLFSRKDLIYILIGFIASLSLIFIEEFFFIGMLILIVISFLFFYFKEKNINTSAIKCLKILVGMYIFRFVYIFFNIIRDTAGAIK</sequence>
<dbReference type="EMBL" id="ACDE02000018">
    <property type="protein sequence ID" value="EEO40616.1"/>
    <property type="molecule type" value="Genomic_DNA"/>
</dbReference>
<name>A0A0M1VVK0_FUSVC</name>
<dbReference type="AlphaFoldDB" id="A0A0M1VVK0"/>
<accession>A0A0M1VVK0</accession>